<evidence type="ECO:0000313" key="3">
    <source>
        <dbReference type="Proteomes" id="UP000036681"/>
    </source>
</evidence>
<name>A0A9J2P1C5_ASCLU</name>
<organism evidence="3 4">
    <name type="scientific">Ascaris lumbricoides</name>
    <name type="common">Giant roundworm</name>
    <dbReference type="NCBI Taxonomy" id="6252"/>
    <lineage>
        <taxon>Eukaryota</taxon>
        <taxon>Metazoa</taxon>
        <taxon>Ecdysozoa</taxon>
        <taxon>Nematoda</taxon>
        <taxon>Chromadorea</taxon>
        <taxon>Rhabditida</taxon>
        <taxon>Spirurina</taxon>
        <taxon>Ascaridomorpha</taxon>
        <taxon>Ascaridoidea</taxon>
        <taxon>Ascarididae</taxon>
        <taxon>Ascaris</taxon>
    </lineage>
</organism>
<dbReference type="GO" id="GO:0003714">
    <property type="term" value="F:transcription corepressor activity"/>
    <property type="evidence" value="ECO:0007669"/>
    <property type="project" value="TreeGrafter"/>
</dbReference>
<dbReference type="PANTHER" id="PTHR46029:SF7">
    <property type="entry name" value="C-TERMINAL-BINDING PROTEIN"/>
    <property type="match status" value="1"/>
</dbReference>
<feature type="compositionally biased region" description="Basic and acidic residues" evidence="1">
    <location>
        <begin position="31"/>
        <end position="40"/>
    </location>
</feature>
<reference evidence="4" key="1">
    <citation type="submission" date="2023-03" db="UniProtKB">
        <authorList>
            <consortium name="WormBaseParasite"/>
        </authorList>
    </citation>
    <scope>IDENTIFICATION</scope>
</reference>
<protein>
    <submittedName>
        <fullName evidence="4">D-isomer specific 2-hydroxyacid dehydrogenase catalytic domain-containing protein</fullName>
    </submittedName>
</protein>
<evidence type="ECO:0000259" key="2">
    <source>
        <dbReference type="Pfam" id="PF00389"/>
    </source>
</evidence>
<dbReference type="GO" id="GO:0051287">
    <property type="term" value="F:NAD binding"/>
    <property type="evidence" value="ECO:0007669"/>
    <property type="project" value="InterPro"/>
</dbReference>
<dbReference type="Pfam" id="PF00389">
    <property type="entry name" value="2-Hacid_dh"/>
    <property type="match status" value="1"/>
</dbReference>
<proteinExistence type="predicted"/>
<dbReference type="InterPro" id="IPR006139">
    <property type="entry name" value="D-isomer_2_OHA_DH_cat_dom"/>
</dbReference>
<dbReference type="InterPro" id="IPR051638">
    <property type="entry name" value="CTBP_dehydrogenase"/>
</dbReference>
<dbReference type="GO" id="GO:0006357">
    <property type="term" value="P:regulation of transcription by RNA polymerase II"/>
    <property type="evidence" value="ECO:0007669"/>
    <property type="project" value="TreeGrafter"/>
</dbReference>
<dbReference type="Proteomes" id="UP000036681">
    <property type="component" value="Unplaced"/>
</dbReference>
<dbReference type="AlphaFoldDB" id="A0A9J2P1C5"/>
<dbReference type="GO" id="GO:0005634">
    <property type="term" value="C:nucleus"/>
    <property type="evidence" value="ECO:0007669"/>
    <property type="project" value="TreeGrafter"/>
</dbReference>
<dbReference type="GO" id="GO:0016616">
    <property type="term" value="F:oxidoreductase activity, acting on the CH-OH group of donors, NAD or NADP as acceptor"/>
    <property type="evidence" value="ECO:0007669"/>
    <property type="project" value="InterPro"/>
</dbReference>
<dbReference type="GO" id="GO:0001221">
    <property type="term" value="F:transcription coregulator binding"/>
    <property type="evidence" value="ECO:0007669"/>
    <property type="project" value="TreeGrafter"/>
</dbReference>
<sequence length="263" mass="28140">MGGGSGKRLNNCLNAVIVMLDAPISISLPPKETKSAERRRAGGVKSSRSTPSESSVSRTSNLKRTRSIALAAHHLVNTKNRLTLDDSKPACSSQRSASSTSSRVIAAVSTPTPTLADLRTHFVSDILTMSGRMSNGASARPLVALLDGRDCSIEMPILKDVATVAFCDAQSTHEIHEKVLNEAVAALMWHSITLEREDLEKFKALRVVVRIGTGIDNIDIKAATELEVAAILCIVRLAVLKCVSCIAKCSSSRMAASFSVVWQ</sequence>
<feature type="compositionally biased region" description="Low complexity" evidence="1">
    <location>
        <begin position="46"/>
        <end position="60"/>
    </location>
</feature>
<dbReference type="SUPFAM" id="SSF52283">
    <property type="entry name" value="Formate/glycerate dehydrogenase catalytic domain-like"/>
    <property type="match status" value="1"/>
</dbReference>
<feature type="domain" description="D-isomer specific 2-hydroxyacid dehydrogenase catalytic" evidence="2">
    <location>
        <begin position="151"/>
        <end position="229"/>
    </location>
</feature>
<keyword evidence="3" id="KW-1185">Reference proteome</keyword>
<dbReference type="PANTHER" id="PTHR46029">
    <property type="entry name" value="C-TERMINAL-BINDING PROTEIN"/>
    <property type="match status" value="1"/>
</dbReference>
<accession>A0A9J2P1C5</accession>
<dbReference type="GO" id="GO:0003713">
    <property type="term" value="F:transcription coactivator activity"/>
    <property type="evidence" value="ECO:0007669"/>
    <property type="project" value="TreeGrafter"/>
</dbReference>
<evidence type="ECO:0000256" key="1">
    <source>
        <dbReference type="SAM" id="MobiDB-lite"/>
    </source>
</evidence>
<dbReference type="WBParaSite" id="ALUE_0000319801-mRNA-1">
    <property type="protein sequence ID" value="ALUE_0000319801-mRNA-1"/>
    <property type="gene ID" value="ALUE_0000319801"/>
</dbReference>
<feature type="region of interest" description="Disordered" evidence="1">
    <location>
        <begin position="30"/>
        <end position="63"/>
    </location>
</feature>
<dbReference type="Gene3D" id="3.40.50.720">
    <property type="entry name" value="NAD(P)-binding Rossmann-like Domain"/>
    <property type="match status" value="1"/>
</dbReference>
<dbReference type="GO" id="GO:0140297">
    <property type="term" value="F:DNA-binding transcription factor binding"/>
    <property type="evidence" value="ECO:0007669"/>
    <property type="project" value="TreeGrafter"/>
</dbReference>
<evidence type="ECO:0000313" key="4">
    <source>
        <dbReference type="WBParaSite" id="ALUE_0000319801-mRNA-1"/>
    </source>
</evidence>